<reference evidence="1 2" key="1">
    <citation type="submission" date="2018-04" db="EMBL/GenBank/DDBJ databases">
        <title>The genome of golden apple snail Pomacea canaliculata provides insight into stress tolerance and invasive adaptation.</title>
        <authorList>
            <person name="Liu C."/>
            <person name="Liu B."/>
            <person name="Ren Y."/>
            <person name="Zhang Y."/>
            <person name="Wang H."/>
            <person name="Li S."/>
            <person name="Jiang F."/>
            <person name="Yin L."/>
            <person name="Zhang G."/>
            <person name="Qian W."/>
            <person name="Fan W."/>
        </authorList>
    </citation>
    <scope>NUCLEOTIDE SEQUENCE [LARGE SCALE GENOMIC DNA]</scope>
    <source>
        <strain evidence="1">SZHN2017</strain>
        <tissue evidence="1">Muscle</tissue>
    </source>
</reference>
<sequence>MPSTLVLVRLGYSSYHVVEFAAIPTTTTPTTTTSTTTTTITTTTITTTTAPTTTTIACANSCGAPKVGGVEAKVLLNSTHCCEP</sequence>
<evidence type="ECO:0000313" key="1">
    <source>
        <dbReference type="EMBL" id="PVD36053.1"/>
    </source>
</evidence>
<organism evidence="1 2">
    <name type="scientific">Pomacea canaliculata</name>
    <name type="common">Golden apple snail</name>
    <dbReference type="NCBI Taxonomy" id="400727"/>
    <lineage>
        <taxon>Eukaryota</taxon>
        <taxon>Metazoa</taxon>
        <taxon>Spiralia</taxon>
        <taxon>Lophotrochozoa</taxon>
        <taxon>Mollusca</taxon>
        <taxon>Gastropoda</taxon>
        <taxon>Caenogastropoda</taxon>
        <taxon>Architaenioglossa</taxon>
        <taxon>Ampullarioidea</taxon>
        <taxon>Ampullariidae</taxon>
        <taxon>Pomacea</taxon>
    </lineage>
</organism>
<accession>A0A2T7PRK4</accession>
<name>A0A2T7PRK4_POMCA</name>
<protein>
    <submittedName>
        <fullName evidence="1">Uncharacterized protein</fullName>
    </submittedName>
</protein>
<comment type="caution">
    <text evidence="1">The sequence shown here is derived from an EMBL/GenBank/DDBJ whole genome shotgun (WGS) entry which is preliminary data.</text>
</comment>
<dbReference type="Proteomes" id="UP000245119">
    <property type="component" value="Linkage Group LG2"/>
</dbReference>
<proteinExistence type="predicted"/>
<keyword evidence="2" id="KW-1185">Reference proteome</keyword>
<dbReference type="EMBL" id="PZQS01000002">
    <property type="protein sequence ID" value="PVD36053.1"/>
    <property type="molecule type" value="Genomic_DNA"/>
</dbReference>
<gene>
    <name evidence="1" type="ORF">C0Q70_03023</name>
</gene>
<evidence type="ECO:0000313" key="2">
    <source>
        <dbReference type="Proteomes" id="UP000245119"/>
    </source>
</evidence>
<dbReference type="AlphaFoldDB" id="A0A2T7PRK4"/>